<accession>A0ABZ1I050</accession>
<keyword evidence="3" id="KW-1185">Reference proteome</keyword>
<dbReference type="PANTHER" id="PTHR43459:SF1">
    <property type="entry name" value="EG:BACN32G11.4 PROTEIN"/>
    <property type="match status" value="1"/>
</dbReference>
<dbReference type="Pfam" id="PF00378">
    <property type="entry name" value="ECH_1"/>
    <property type="match status" value="1"/>
</dbReference>
<dbReference type="Gene3D" id="3.90.226.10">
    <property type="entry name" value="2-enoyl-CoA Hydratase, Chain A, domain 1"/>
    <property type="match status" value="1"/>
</dbReference>
<dbReference type="RefSeq" id="WP_326566186.1">
    <property type="nucleotide sequence ID" value="NZ_CP142149.1"/>
</dbReference>
<proteinExistence type="inferred from homology"/>
<gene>
    <name evidence="2" type="ORF">VSH64_30455</name>
</gene>
<dbReference type="CDD" id="cd06558">
    <property type="entry name" value="crotonase-like"/>
    <property type="match status" value="1"/>
</dbReference>
<reference evidence="2 3" key="1">
    <citation type="journal article" date="2015" name="Int. J. Syst. Evol. Microbiol.">
        <title>Amycolatopsis rhabdoformis sp. nov., an actinomycete isolated from a tropical forest soil.</title>
        <authorList>
            <person name="Souza W.R."/>
            <person name="Silva R.E."/>
            <person name="Goodfellow M."/>
            <person name="Busarakam K."/>
            <person name="Figueiro F.S."/>
            <person name="Ferreira D."/>
            <person name="Rodrigues-Filho E."/>
            <person name="Moraes L.A.B."/>
            <person name="Zucchi T.D."/>
        </authorList>
    </citation>
    <scope>NUCLEOTIDE SEQUENCE [LARGE SCALE GENOMIC DNA]</scope>
    <source>
        <strain evidence="2 3">NCIMB 14900</strain>
    </source>
</reference>
<dbReference type="EMBL" id="CP142149">
    <property type="protein sequence ID" value="WSE27176.1"/>
    <property type="molecule type" value="Genomic_DNA"/>
</dbReference>
<evidence type="ECO:0000256" key="1">
    <source>
        <dbReference type="RuleBase" id="RU003707"/>
    </source>
</evidence>
<dbReference type="PROSITE" id="PS00166">
    <property type="entry name" value="ENOYL_COA_HYDRATASE"/>
    <property type="match status" value="1"/>
</dbReference>
<dbReference type="PANTHER" id="PTHR43459">
    <property type="entry name" value="ENOYL-COA HYDRATASE"/>
    <property type="match status" value="1"/>
</dbReference>
<protein>
    <submittedName>
        <fullName evidence="2">Enoyl-CoA hydratase/isomerase family protein</fullName>
    </submittedName>
</protein>
<dbReference type="Proteomes" id="UP001330812">
    <property type="component" value="Chromosome"/>
</dbReference>
<name>A0ABZ1I050_9PSEU</name>
<evidence type="ECO:0000313" key="2">
    <source>
        <dbReference type="EMBL" id="WSE27176.1"/>
    </source>
</evidence>
<dbReference type="InterPro" id="IPR018376">
    <property type="entry name" value="Enoyl-CoA_hyd/isom_CS"/>
</dbReference>
<dbReference type="InterPro" id="IPR029045">
    <property type="entry name" value="ClpP/crotonase-like_dom_sf"/>
</dbReference>
<evidence type="ECO:0000313" key="3">
    <source>
        <dbReference type="Proteomes" id="UP001330812"/>
    </source>
</evidence>
<dbReference type="InterPro" id="IPR001753">
    <property type="entry name" value="Enoyl-CoA_hydra/iso"/>
</dbReference>
<organism evidence="2 3">
    <name type="scientific">Amycolatopsis rhabdoformis</name>
    <dbReference type="NCBI Taxonomy" id="1448059"/>
    <lineage>
        <taxon>Bacteria</taxon>
        <taxon>Bacillati</taxon>
        <taxon>Actinomycetota</taxon>
        <taxon>Actinomycetes</taxon>
        <taxon>Pseudonocardiales</taxon>
        <taxon>Pseudonocardiaceae</taxon>
        <taxon>Amycolatopsis</taxon>
    </lineage>
</organism>
<comment type="similarity">
    <text evidence="1">Belongs to the enoyl-CoA hydratase/isomerase family.</text>
</comment>
<sequence length="277" mass="30091">MTTPQLRIEEPAPGYLRATFDHAPINLIDYDTVRELSDFITRLEQDPGVRVAVFDSANPDFFLAHWDITAQPPATEEPTKTGLNPWLDVLSRLSRVPVATIASVHGRARGAGSEFVLACDLRFASRDHSRLGQPEVPLGLVPGGGPMARLPRLVGRGRALEILLSGHDLTGAEAELYGYVNRALPDAELADFVDAFARRIARFDKRAIAETKHYVDTASLPEDAEFASTPAAFLAAASRPETAARVGALLQRGMQRHGDIEFDLGTHVGAEDLPTAH</sequence>
<dbReference type="SUPFAM" id="SSF52096">
    <property type="entry name" value="ClpP/crotonase"/>
    <property type="match status" value="1"/>
</dbReference>